<keyword evidence="1" id="KW-1133">Transmembrane helix</keyword>
<dbReference type="EMBL" id="CT867999">
    <property type="protein sequence ID" value="CAK58868.1"/>
    <property type="molecule type" value="Genomic_DNA"/>
</dbReference>
<dbReference type="KEGG" id="ptm:GSPATT00029498001"/>
<evidence type="ECO:0000313" key="2">
    <source>
        <dbReference type="EMBL" id="CAK58868.1"/>
    </source>
</evidence>
<dbReference type="PANTHER" id="PTHR39767:SF2">
    <property type="entry name" value="CHROMOSOME UNDETERMINED SCAFFOLD_1, WHOLE GENOME SHOTGUN SEQUENCE"/>
    <property type="match status" value="1"/>
</dbReference>
<feature type="transmembrane region" description="Helical" evidence="1">
    <location>
        <begin position="29"/>
        <end position="49"/>
    </location>
</feature>
<organism evidence="2 3">
    <name type="scientific">Paramecium tetraurelia</name>
    <dbReference type="NCBI Taxonomy" id="5888"/>
    <lineage>
        <taxon>Eukaryota</taxon>
        <taxon>Sar</taxon>
        <taxon>Alveolata</taxon>
        <taxon>Ciliophora</taxon>
        <taxon>Intramacronucleata</taxon>
        <taxon>Oligohymenophorea</taxon>
        <taxon>Peniculida</taxon>
        <taxon>Parameciidae</taxon>
        <taxon>Paramecium</taxon>
    </lineage>
</organism>
<reference evidence="2 3" key="1">
    <citation type="journal article" date="2006" name="Nature">
        <title>Global trends of whole-genome duplications revealed by the ciliate Paramecium tetraurelia.</title>
        <authorList>
            <consortium name="Genoscope"/>
            <person name="Aury J.-M."/>
            <person name="Jaillon O."/>
            <person name="Duret L."/>
            <person name="Noel B."/>
            <person name="Jubin C."/>
            <person name="Porcel B.M."/>
            <person name="Segurens B."/>
            <person name="Daubin V."/>
            <person name="Anthouard V."/>
            <person name="Aiach N."/>
            <person name="Arnaiz O."/>
            <person name="Billaut A."/>
            <person name="Beisson J."/>
            <person name="Blanc I."/>
            <person name="Bouhouche K."/>
            <person name="Camara F."/>
            <person name="Duharcourt S."/>
            <person name="Guigo R."/>
            <person name="Gogendeau D."/>
            <person name="Katinka M."/>
            <person name="Keller A.-M."/>
            <person name="Kissmehl R."/>
            <person name="Klotz C."/>
            <person name="Koll F."/>
            <person name="Le Moue A."/>
            <person name="Lepere C."/>
            <person name="Malinsky S."/>
            <person name="Nowacki M."/>
            <person name="Nowak J.K."/>
            <person name="Plattner H."/>
            <person name="Poulain J."/>
            <person name="Ruiz F."/>
            <person name="Serrano V."/>
            <person name="Zagulski M."/>
            <person name="Dessen P."/>
            <person name="Betermier M."/>
            <person name="Weissenbach J."/>
            <person name="Scarpelli C."/>
            <person name="Schachter V."/>
            <person name="Sperling L."/>
            <person name="Meyer E."/>
            <person name="Cohen J."/>
            <person name="Wincker P."/>
        </authorList>
    </citation>
    <scope>NUCLEOTIDE SEQUENCE [LARGE SCALE GENOMIC DNA]</scope>
    <source>
        <strain evidence="2 3">Stock d4-2</strain>
    </source>
</reference>
<feature type="transmembrane region" description="Helical" evidence="1">
    <location>
        <begin position="274"/>
        <end position="301"/>
    </location>
</feature>
<accession>A0BK01</accession>
<gene>
    <name evidence="2" type="ORF">GSPATT00029498001</name>
</gene>
<keyword evidence="1" id="KW-0812">Transmembrane</keyword>
<evidence type="ECO:0000313" key="3">
    <source>
        <dbReference type="Proteomes" id="UP000000600"/>
    </source>
</evidence>
<dbReference type="OrthoDB" id="282595at2759"/>
<protein>
    <recommendedName>
        <fullName evidence="4">Transmembrane protein</fullName>
    </recommendedName>
</protein>
<keyword evidence="3" id="KW-1185">Reference proteome</keyword>
<name>A0BK01_PARTE</name>
<keyword evidence="1" id="KW-0472">Membrane</keyword>
<sequence>MYMDQKIKNISDKQLIKSVFILLDCDMRFLPLIFLILILTYVSCQTLFYEAFSSIALGQMEGWITTNAYGSFSDCGGTQLFGGFDTFGKQTKVMKFLQLPPHYEVQIKMRFWKIDTWDNEYFYIFIDGIQAFSQQYTSILSTSLCGNIWGEEILSITMSIPHVYQSILILMTSSLDEPTSNESWGFRDFQLFLSLCPSNCVTCTYDDIKKDCISWSLLDSAFLEINSSQTGFKVLAIVAVYHQLVVIKNAVLIVQQQSNQIYRLIKNLSLDFVLLLWTLGIMNTFIFIQMEIQFSLINIFFTKRI</sequence>
<dbReference type="Proteomes" id="UP000000600">
    <property type="component" value="Unassembled WGS sequence"/>
</dbReference>
<dbReference type="PANTHER" id="PTHR39767">
    <property type="entry name" value="CALCIUM/CALMODULIN-BINDING MEMBRANE PROTEIN PCM4-RELATED"/>
    <property type="match status" value="1"/>
</dbReference>
<dbReference type="RefSeq" id="XP_001426266.1">
    <property type="nucleotide sequence ID" value="XM_001426229.1"/>
</dbReference>
<dbReference type="GeneID" id="5012050"/>
<dbReference type="HOGENOM" id="CLU_913533_0_0_1"/>
<dbReference type="InParanoid" id="A0BK01"/>
<evidence type="ECO:0008006" key="4">
    <source>
        <dbReference type="Google" id="ProtNLM"/>
    </source>
</evidence>
<evidence type="ECO:0000256" key="1">
    <source>
        <dbReference type="SAM" id="Phobius"/>
    </source>
</evidence>
<proteinExistence type="predicted"/>
<dbReference type="AlphaFoldDB" id="A0BK01"/>